<dbReference type="GO" id="GO:0005525">
    <property type="term" value="F:GTP binding"/>
    <property type="evidence" value="ECO:0007669"/>
    <property type="project" value="InterPro"/>
</dbReference>
<dbReference type="Gene3D" id="3.40.50.300">
    <property type="entry name" value="P-loop containing nucleotide triphosphate hydrolases"/>
    <property type="match status" value="1"/>
</dbReference>
<dbReference type="Pfam" id="PF00071">
    <property type="entry name" value="Ras"/>
    <property type="match status" value="1"/>
</dbReference>
<gene>
    <name evidence="2" type="ORF">F2Q69_00009144</name>
</gene>
<dbReference type="GO" id="GO:0010333">
    <property type="term" value="F:terpene synthase activity"/>
    <property type="evidence" value="ECO:0007669"/>
    <property type="project" value="InterPro"/>
</dbReference>
<organism evidence="2 3">
    <name type="scientific">Brassica cretica</name>
    <name type="common">Mustard</name>
    <dbReference type="NCBI Taxonomy" id="69181"/>
    <lineage>
        <taxon>Eukaryota</taxon>
        <taxon>Viridiplantae</taxon>
        <taxon>Streptophyta</taxon>
        <taxon>Embryophyta</taxon>
        <taxon>Tracheophyta</taxon>
        <taxon>Spermatophyta</taxon>
        <taxon>Magnoliopsida</taxon>
        <taxon>eudicotyledons</taxon>
        <taxon>Gunneridae</taxon>
        <taxon>Pentapetalae</taxon>
        <taxon>rosids</taxon>
        <taxon>malvids</taxon>
        <taxon>Brassicales</taxon>
        <taxon>Brassicaceae</taxon>
        <taxon>Brassiceae</taxon>
        <taxon>Brassica</taxon>
    </lineage>
</organism>
<protein>
    <recommendedName>
        <fullName evidence="1">Terpene synthase N-terminal domain-containing protein</fullName>
    </recommendedName>
</protein>
<dbReference type="Pfam" id="PF01397">
    <property type="entry name" value="Terpene_synth"/>
    <property type="match status" value="1"/>
</dbReference>
<dbReference type="Proteomes" id="UP000712600">
    <property type="component" value="Unassembled WGS sequence"/>
</dbReference>
<dbReference type="SUPFAM" id="SSF48239">
    <property type="entry name" value="Terpenoid cyclases/Protein prenyltransferases"/>
    <property type="match status" value="1"/>
</dbReference>
<feature type="domain" description="Terpene synthase N-terminal" evidence="1">
    <location>
        <begin position="186"/>
        <end position="310"/>
    </location>
</feature>
<dbReference type="PANTHER" id="PTHR31045:SF38">
    <property type="entry name" value="TERPENE SYNTHASE N-TERMINAL DOMAIN-CONTAINING PROTEIN"/>
    <property type="match status" value="1"/>
</dbReference>
<dbReference type="InterPro" id="IPR001806">
    <property type="entry name" value="Small_GTPase"/>
</dbReference>
<evidence type="ECO:0000313" key="2">
    <source>
        <dbReference type="EMBL" id="KAF3509232.1"/>
    </source>
</evidence>
<dbReference type="GO" id="GO:0009975">
    <property type="term" value="F:cyclase activity"/>
    <property type="evidence" value="ECO:0007669"/>
    <property type="project" value="TreeGrafter"/>
</dbReference>
<dbReference type="InterPro" id="IPR036965">
    <property type="entry name" value="Terpene_synth_N_sf"/>
</dbReference>
<dbReference type="Gene3D" id="1.50.10.130">
    <property type="entry name" value="Terpene synthase, N-terminal domain"/>
    <property type="match status" value="2"/>
</dbReference>
<accession>A0A8S9P7F8</accession>
<dbReference type="InterPro" id="IPR027417">
    <property type="entry name" value="P-loop_NTPase"/>
</dbReference>
<dbReference type="InterPro" id="IPR001906">
    <property type="entry name" value="Terpene_synth_N"/>
</dbReference>
<dbReference type="AlphaFoldDB" id="A0A8S9P7F8"/>
<dbReference type="GO" id="GO:0003924">
    <property type="term" value="F:GTPase activity"/>
    <property type="evidence" value="ECO:0007669"/>
    <property type="project" value="InterPro"/>
</dbReference>
<reference evidence="2" key="1">
    <citation type="submission" date="2019-12" db="EMBL/GenBank/DDBJ databases">
        <title>Genome sequencing and annotation of Brassica cretica.</title>
        <authorList>
            <person name="Studholme D.J."/>
            <person name="Sarris P."/>
        </authorList>
    </citation>
    <scope>NUCLEOTIDE SEQUENCE</scope>
    <source>
        <strain evidence="2">PFS-109/04</strain>
        <tissue evidence="2">Leaf</tissue>
    </source>
</reference>
<evidence type="ECO:0000259" key="1">
    <source>
        <dbReference type="Pfam" id="PF01397"/>
    </source>
</evidence>
<name>A0A8S9P7F8_BRACR</name>
<dbReference type="InterPro" id="IPR008930">
    <property type="entry name" value="Terpenoid_cyclase/PrenylTrfase"/>
</dbReference>
<dbReference type="SUPFAM" id="SSF52540">
    <property type="entry name" value="P-loop containing nucleoside triphosphate hydrolases"/>
    <property type="match status" value="1"/>
</dbReference>
<sequence length="401" mass="46269">MPQQFSSELLYQPLACEGFPPFSSLGKLLMSDPTWHRASVFVDNLVSKPFLFHPSLLSNLVLIHDLSFTEDSQAASISEAQTYAQENGLLFMETSAKTATNFKEIFYEIGKMETIAVFGSKLGFHLSLPSRNHLFLPPIFKFHGFPLAAFPDKPRQHVCLKTTTSASPTSDGQLSNRKFKKLPPSEWTDHFHSVPLDVSEMDALKREIETLKPKMKNMFMSSQGTERILMIYLLVSLGLAYHFEDEIYDTLKESFTKIEEMMDNEEDLYTVSIHFWVFRTYSHHISSDVFTRFKESNGDFKETLKEDPRGGTCPPHLSMHIQNALYLSQRWNMEMLVGVKYISFYEQEEDHDKMLLRFAKISFKLLQLQYIQDLKILTKSDLTLKEPGYPGRLDQDPNIKI</sequence>
<proteinExistence type="predicted"/>
<dbReference type="PANTHER" id="PTHR31045">
    <property type="entry name" value="PLAC8 FAMILY PROTEIN-RELATED"/>
    <property type="match status" value="1"/>
</dbReference>
<dbReference type="EMBL" id="QGKX02001521">
    <property type="protein sequence ID" value="KAF3509232.1"/>
    <property type="molecule type" value="Genomic_DNA"/>
</dbReference>
<evidence type="ECO:0000313" key="3">
    <source>
        <dbReference type="Proteomes" id="UP000712600"/>
    </source>
</evidence>
<comment type="caution">
    <text evidence="2">The sequence shown here is derived from an EMBL/GenBank/DDBJ whole genome shotgun (WGS) entry which is preliminary data.</text>
</comment>
<dbReference type="GO" id="GO:0051762">
    <property type="term" value="P:sesquiterpene biosynthetic process"/>
    <property type="evidence" value="ECO:0007669"/>
    <property type="project" value="TreeGrafter"/>
</dbReference>